<sequence length="119" mass="13853">MKKILILDDKEAIAKILSMYIGKENEIVWFDNPQKGIVWLDQGNIPDLIITDLNMPIMSGEEFLKYIKQNQMYREIKVIILSSNDSTTEKIRLLEMGAIDYIVKPFNPVELNLRVKKLL</sequence>
<dbReference type="Gene3D" id="3.40.50.2300">
    <property type="match status" value="1"/>
</dbReference>
<accession>A0A644TIN4</accession>
<dbReference type="GO" id="GO:0000160">
    <property type="term" value="P:phosphorelay signal transduction system"/>
    <property type="evidence" value="ECO:0007669"/>
    <property type="project" value="InterPro"/>
</dbReference>
<comment type="caution">
    <text evidence="3">The sequence shown here is derived from an EMBL/GenBank/DDBJ whole genome shotgun (WGS) entry which is preliminary data.</text>
</comment>
<dbReference type="InterPro" id="IPR011006">
    <property type="entry name" value="CheY-like_superfamily"/>
</dbReference>
<organism evidence="3">
    <name type="scientific">bioreactor metagenome</name>
    <dbReference type="NCBI Taxonomy" id="1076179"/>
    <lineage>
        <taxon>unclassified sequences</taxon>
        <taxon>metagenomes</taxon>
        <taxon>ecological metagenomes</taxon>
    </lineage>
</organism>
<name>A0A644TIN4_9ZZZZ</name>
<gene>
    <name evidence="3" type="primary">phoB_4</name>
    <name evidence="3" type="ORF">SDC9_12451</name>
</gene>
<protein>
    <submittedName>
        <fullName evidence="3">Phosphate regulon transcriptional regulatory protein PhoB</fullName>
    </submittedName>
</protein>
<dbReference type="AlphaFoldDB" id="A0A644TIN4"/>
<dbReference type="EMBL" id="VSSQ01000033">
    <property type="protein sequence ID" value="MPL66763.1"/>
    <property type="molecule type" value="Genomic_DNA"/>
</dbReference>
<dbReference type="SMART" id="SM00448">
    <property type="entry name" value="REC"/>
    <property type="match status" value="1"/>
</dbReference>
<dbReference type="Pfam" id="PF00072">
    <property type="entry name" value="Response_reg"/>
    <property type="match status" value="1"/>
</dbReference>
<dbReference type="InterPro" id="IPR050595">
    <property type="entry name" value="Bact_response_regulator"/>
</dbReference>
<dbReference type="PANTHER" id="PTHR44591:SF3">
    <property type="entry name" value="RESPONSE REGULATORY DOMAIN-CONTAINING PROTEIN"/>
    <property type="match status" value="1"/>
</dbReference>
<dbReference type="PANTHER" id="PTHR44591">
    <property type="entry name" value="STRESS RESPONSE REGULATOR PROTEIN 1"/>
    <property type="match status" value="1"/>
</dbReference>
<dbReference type="SUPFAM" id="SSF52172">
    <property type="entry name" value="CheY-like"/>
    <property type="match status" value="1"/>
</dbReference>
<proteinExistence type="predicted"/>
<evidence type="ECO:0000259" key="2">
    <source>
        <dbReference type="PROSITE" id="PS50110"/>
    </source>
</evidence>
<dbReference type="PROSITE" id="PS50110">
    <property type="entry name" value="RESPONSE_REGULATORY"/>
    <property type="match status" value="1"/>
</dbReference>
<dbReference type="InterPro" id="IPR001789">
    <property type="entry name" value="Sig_transdc_resp-reg_receiver"/>
</dbReference>
<evidence type="ECO:0000256" key="1">
    <source>
        <dbReference type="ARBA" id="ARBA00022553"/>
    </source>
</evidence>
<keyword evidence="1" id="KW-0597">Phosphoprotein</keyword>
<reference evidence="3" key="1">
    <citation type="submission" date="2019-08" db="EMBL/GenBank/DDBJ databases">
        <authorList>
            <person name="Kucharzyk K."/>
            <person name="Murdoch R.W."/>
            <person name="Higgins S."/>
            <person name="Loffler F."/>
        </authorList>
    </citation>
    <scope>NUCLEOTIDE SEQUENCE</scope>
</reference>
<feature type="domain" description="Response regulatory" evidence="2">
    <location>
        <begin position="3"/>
        <end position="119"/>
    </location>
</feature>
<evidence type="ECO:0000313" key="3">
    <source>
        <dbReference type="EMBL" id="MPL66763.1"/>
    </source>
</evidence>